<gene>
    <name evidence="1" type="ORF">IQ235_10090</name>
</gene>
<sequence>MVCDRGGGSLYVQTPIEVRSIYYFFEWYFWSGIGVSRTSRFVEEKTLWKERSAIAV</sequence>
<proteinExistence type="predicted"/>
<reference evidence="1" key="1">
    <citation type="submission" date="2020-10" db="EMBL/GenBank/DDBJ databases">
        <authorList>
            <person name="Castelo-Branco R."/>
            <person name="Eusebio N."/>
            <person name="Adriana R."/>
            <person name="Vieira A."/>
            <person name="Brugerolle De Fraissinette N."/>
            <person name="Rezende De Castro R."/>
            <person name="Schneider M.P."/>
            <person name="Vasconcelos V."/>
            <person name="Leao P.N."/>
        </authorList>
    </citation>
    <scope>NUCLEOTIDE SEQUENCE</scope>
    <source>
        <strain evidence="1">LEGE 11467</strain>
    </source>
</reference>
<accession>A0A928VVR0</accession>
<name>A0A928VVR0_9CYAN</name>
<dbReference type="EMBL" id="JADEXN010000154">
    <property type="protein sequence ID" value="MBE9041127.1"/>
    <property type="molecule type" value="Genomic_DNA"/>
</dbReference>
<keyword evidence="2" id="KW-1185">Reference proteome</keyword>
<evidence type="ECO:0000313" key="1">
    <source>
        <dbReference type="EMBL" id="MBE9041127.1"/>
    </source>
</evidence>
<dbReference type="AlphaFoldDB" id="A0A928VVR0"/>
<dbReference type="RefSeq" id="WP_264321354.1">
    <property type="nucleotide sequence ID" value="NZ_JADEXN010000154.1"/>
</dbReference>
<protein>
    <submittedName>
        <fullName evidence="1">Uncharacterized protein</fullName>
    </submittedName>
</protein>
<evidence type="ECO:0000313" key="2">
    <source>
        <dbReference type="Proteomes" id="UP000621799"/>
    </source>
</evidence>
<organism evidence="1 2">
    <name type="scientific">Zarconia navalis LEGE 11467</name>
    <dbReference type="NCBI Taxonomy" id="1828826"/>
    <lineage>
        <taxon>Bacteria</taxon>
        <taxon>Bacillati</taxon>
        <taxon>Cyanobacteriota</taxon>
        <taxon>Cyanophyceae</taxon>
        <taxon>Oscillatoriophycideae</taxon>
        <taxon>Oscillatoriales</taxon>
        <taxon>Oscillatoriales incertae sedis</taxon>
        <taxon>Zarconia</taxon>
        <taxon>Zarconia navalis</taxon>
    </lineage>
</organism>
<comment type="caution">
    <text evidence="1">The sequence shown here is derived from an EMBL/GenBank/DDBJ whole genome shotgun (WGS) entry which is preliminary data.</text>
</comment>
<dbReference type="Proteomes" id="UP000621799">
    <property type="component" value="Unassembled WGS sequence"/>
</dbReference>